<dbReference type="AlphaFoldDB" id="T0EXF0"/>
<proteinExistence type="predicted"/>
<accession>T0EXF0</accession>
<feature type="signal peptide" evidence="1">
    <location>
        <begin position="1"/>
        <end position="26"/>
    </location>
</feature>
<evidence type="ECO:0000256" key="1">
    <source>
        <dbReference type="SAM" id="SignalP"/>
    </source>
</evidence>
<dbReference type="Proteomes" id="UP000015454">
    <property type="component" value="Unassembled WGS sequence"/>
</dbReference>
<feature type="chain" id="PRO_5004574721" evidence="1">
    <location>
        <begin position="27"/>
        <end position="275"/>
    </location>
</feature>
<keyword evidence="2" id="KW-0449">Lipoprotein</keyword>
<gene>
    <name evidence="2" type="ORF">LEP1GSC050_1796</name>
</gene>
<keyword evidence="1" id="KW-0732">Signal</keyword>
<reference evidence="2" key="1">
    <citation type="submission" date="2013-05" db="EMBL/GenBank/DDBJ databases">
        <authorList>
            <person name="Harkins D.M."/>
            <person name="Durkin A.S."/>
            <person name="Brinkac L.M."/>
            <person name="Haft D.H."/>
            <person name="Selengut J.D."/>
            <person name="Sanka R."/>
            <person name="DePew J."/>
            <person name="Purushe J."/>
            <person name="Hartskeerl R.A."/>
            <person name="Ahmed A."/>
            <person name="van der Linden H."/>
            <person name="Goris M.G.A."/>
            <person name="Vinetz J.M."/>
            <person name="Sutton G.G."/>
            <person name="Nierman W.C."/>
            <person name="Fouts D.E."/>
        </authorList>
    </citation>
    <scope>NUCLEOTIDE SEQUENCE [LARGE SCALE GENOMIC DNA]</scope>
    <source>
        <strain evidence="2">5399</strain>
    </source>
</reference>
<evidence type="ECO:0000313" key="2">
    <source>
        <dbReference type="EMBL" id="EQA43540.1"/>
    </source>
</evidence>
<protein>
    <submittedName>
        <fullName evidence="2">Lipoprotein</fullName>
    </submittedName>
</protein>
<name>T0EXF0_9LEPT</name>
<organism evidence="2 3">
    <name type="scientific">Leptospira broomii serovar Hurstbridge str. 5399</name>
    <dbReference type="NCBI Taxonomy" id="1049789"/>
    <lineage>
        <taxon>Bacteria</taxon>
        <taxon>Pseudomonadati</taxon>
        <taxon>Spirochaetota</taxon>
        <taxon>Spirochaetia</taxon>
        <taxon>Leptospirales</taxon>
        <taxon>Leptospiraceae</taxon>
        <taxon>Leptospira</taxon>
    </lineage>
</organism>
<dbReference type="RefSeq" id="WP_010570197.1">
    <property type="nucleotide sequence ID" value="NZ_AHMO02000011.1"/>
</dbReference>
<sequence length="275" mass="30747">MKKRIIHSVTLLLVVSSCIQISSCTAANPSAKEMHLAEEKISVALKIDETFKPQIFYPFGTSAFETVKIPQWIPIKESPNFLLKPFVGIFRKETGIQLQTAPSESRSITIQPVNLLVADDMAAFAEFRIFYKLSSGETMEDRFSVASNQQFPTSAYPRVLMEAASIRAAAYYFHRSKIEPQEKLPAYYKAKSGFLESPVAYVLNLFKSNPEITVIYFETVDSALSYLPKEFETTGCTMYTNNIGGGVRCIAPQKIKIPAKWSSKLAQTPIEPTSN</sequence>
<dbReference type="EMBL" id="AHMO02000011">
    <property type="protein sequence ID" value="EQA43540.1"/>
    <property type="molecule type" value="Genomic_DNA"/>
</dbReference>
<dbReference type="PROSITE" id="PS51257">
    <property type="entry name" value="PROKAR_LIPOPROTEIN"/>
    <property type="match status" value="1"/>
</dbReference>
<evidence type="ECO:0000313" key="3">
    <source>
        <dbReference type="Proteomes" id="UP000015454"/>
    </source>
</evidence>
<comment type="caution">
    <text evidence="2">The sequence shown here is derived from an EMBL/GenBank/DDBJ whole genome shotgun (WGS) entry which is preliminary data.</text>
</comment>
<dbReference type="OrthoDB" id="323075at2"/>
<keyword evidence="3" id="KW-1185">Reference proteome</keyword>